<keyword evidence="1" id="KW-0805">Transcription regulation</keyword>
<dbReference type="SUPFAM" id="SSF46689">
    <property type="entry name" value="Homeodomain-like"/>
    <property type="match status" value="1"/>
</dbReference>
<dbReference type="Pfam" id="PF12833">
    <property type="entry name" value="HTH_18"/>
    <property type="match status" value="1"/>
</dbReference>
<reference evidence="4 5" key="2">
    <citation type="journal article" date="2016" name="Genome Announc.">
        <title>Complete Genome Sequence of a Strain of Azospirillum thiophilum Isolated from a Sulfide Spring.</title>
        <authorList>
            <person name="Fomenkov A."/>
            <person name="Vincze T."/>
            <person name="Grabovich M."/>
            <person name="Anton B.P."/>
            <person name="Dubinina G."/>
            <person name="Orlova M."/>
            <person name="Belousova E."/>
            <person name="Roberts R.J."/>
        </authorList>
    </citation>
    <scope>NUCLEOTIDE SEQUENCE [LARGE SCALE GENOMIC DNA]</scope>
    <source>
        <strain evidence="4 5">BV-S</strain>
    </source>
</reference>
<protein>
    <recommendedName>
        <fullName evidence="3">HTH araC/xylS-type domain-containing protein</fullName>
    </recommendedName>
</protein>
<reference evidence="5" key="1">
    <citation type="submission" date="2015-08" db="EMBL/GenBank/DDBJ databases">
        <title>Complete Genome Sequence of Azospirillum thiophilum BV-S.</title>
        <authorList>
            <person name="Fomenkov A."/>
            <person name="Vincze T."/>
            <person name="Grabovich M."/>
            <person name="Dubinina G."/>
            <person name="Orlova M."/>
            <person name="Belousova E."/>
            <person name="Roberts R.J."/>
        </authorList>
    </citation>
    <scope>NUCLEOTIDE SEQUENCE [LARGE SCALE GENOMIC DNA]</scope>
    <source>
        <strain evidence="5">BV-S</strain>
    </source>
</reference>
<sequence length="264" mass="28376">MAAIWPGADAPALDGLDGAALRSAATGGDDHFARGAHRHPHGEFFLLRSGYMRSQSPTGRWLIPAGHLCWVPPFTDHAGDTANTDGVRLYLAPEFCQGFPDEPAVMRCTPLVGALVERLAAARLHPVISGATGRLLAVLQDELIEARGGLMMLPMPQDSRLRGAVETWMDRPDEQVGLDEIAAAAGMSRRSLTRKFRLDTGLPVGEWLQIAKLMHGIDLLAAGRSVTDTAFMLGYDSISSFVALCQRHTGMSPKVLARTLTAGK</sequence>
<proteinExistence type="predicted"/>
<dbReference type="GO" id="GO:0043565">
    <property type="term" value="F:sequence-specific DNA binding"/>
    <property type="evidence" value="ECO:0007669"/>
    <property type="project" value="InterPro"/>
</dbReference>
<accession>A0AAC9EXQ9</accession>
<dbReference type="InterPro" id="IPR011051">
    <property type="entry name" value="RmlC_Cupin_sf"/>
</dbReference>
<dbReference type="SUPFAM" id="SSF51182">
    <property type="entry name" value="RmlC-like cupins"/>
    <property type="match status" value="1"/>
</dbReference>
<evidence type="ECO:0000313" key="5">
    <source>
        <dbReference type="Proteomes" id="UP000069935"/>
    </source>
</evidence>
<dbReference type="SMART" id="SM00342">
    <property type="entry name" value="HTH_ARAC"/>
    <property type="match status" value="1"/>
</dbReference>
<dbReference type="PROSITE" id="PS01124">
    <property type="entry name" value="HTH_ARAC_FAMILY_2"/>
    <property type="match status" value="1"/>
</dbReference>
<dbReference type="InterPro" id="IPR018060">
    <property type="entry name" value="HTH_AraC"/>
</dbReference>
<keyword evidence="5" id="KW-1185">Reference proteome</keyword>
<dbReference type="Gene3D" id="1.10.10.60">
    <property type="entry name" value="Homeodomain-like"/>
    <property type="match status" value="1"/>
</dbReference>
<dbReference type="RefSeq" id="WP_045586153.1">
    <property type="nucleotide sequence ID" value="NZ_CP012402.1"/>
</dbReference>
<dbReference type="AlphaFoldDB" id="A0AAC9EXQ9"/>
<feature type="domain" description="HTH araC/xylS-type" evidence="3">
    <location>
        <begin position="159"/>
        <end position="259"/>
    </location>
</feature>
<evidence type="ECO:0000259" key="3">
    <source>
        <dbReference type="PROSITE" id="PS01124"/>
    </source>
</evidence>
<evidence type="ECO:0000256" key="1">
    <source>
        <dbReference type="ARBA" id="ARBA00023015"/>
    </source>
</evidence>
<gene>
    <name evidence="4" type="ORF">AL072_14975</name>
</gene>
<keyword evidence="2" id="KW-0804">Transcription</keyword>
<dbReference type="EMBL" id="CP012402">
    <property type="protein sequence ID" value="ALG72412.1"/>
    <property type="molecule type" value="Genomic_DNA"/>
</dbReference>
<evidence type="ECO:0000313" key="4">
    <source>
        <dbReference type="EMBL" id="ALG72412.1"/>
    </source>
</evidence>
<organism evidence="4 5">
    <name type="scientific">Azospirillum thiophilum</name>
    <dbReference type="NCBI Taxonomy" id="528244"/>
    <lineage>
        <taxon>Bacteria</taxon>
        <taxon>Pseudomonadati</taxon>
        <taxon>Pseudomonadota</taxon>
        <taxon>Alphaproteobacteria</taxon>
        <taxon>Rhodospirillales</taxon>
        <taxon>Azospirillaceae</taxon>
        <taxon>Azospirillum</taxon>
    </lineage>
</organism>
<dbReference type="GO" id="GO:0003700">
    <property type="term" value="F:DNA-binding transcription factor activity"/>
    <property type="evidence" value="ECO:0007669"/>
    <property type="project" value="InterPro"/>
</dbReference>
<dbReference type="PANTHER" id="PTHR11019:SF199">
    <property type="entry name" value="HTH-TYPE TRANSCRIPTIONAL REGULATOR NIMR"/>
    <property type="match status" value="1"/>
</dbReference>
<dbReference type="InterPro" id="IPR009057">
    <property type="entry name" value="Homeodomain-like_sf"/>
</dbReference>
<dbReference type="PANTHER" id="PTHR11019">
    <property type="entry name" value="HTH-TYPE TRANSCRIPTIONAL REGULATOR NIMR"/>
    <property type="match status" value="1"/>
</dbReference>
<dbReference type="KEGG" id="ati:AL072_14975"/>
<evidence type="ECO:0000256" key="2">
    <source>
        <dbReference type="ARBA" id="ARBA00023163"/>
    </source>
</evidence>
<dbReference type="Proteomes" id="UP000069935">
    <property type="component" value="Chromosome 2"/>
</dbReference>
<name>A0AAC9EXQ9_9PROT</name>